<protein>
    <submittedName>
        <fullName evidence="2">Malto-oligosyltrehalose synthase</fullName>
    </submittedName>
</protein>
<dbReference type="GO" id="GO:0047470">
    <property type="term" value="F:(1,4)-alpha-D-glucan 1-alpha-D-glucosylmutase activity"/>
    <property type="evidence" value="ECO:0007669"/>
    <property type="project" value="TreeGrafter"/>
</dbReference>
<dbReference type="InterPro" id="IPR006047">
    <property type="entry name" value="GH13_cat_dom"/>
</dbReference>
<evidence type="ECO:0000313" key="3">
    <source>
        <dbReference type="Proteomes" id="UP000515472"/>
    </source>
</evidence>
<dbReference type="KEGG" id="gbn:GEOBRER4_01190"/>
<dbReference type="SMART" id="SM00642">
    <property type="entry name" value="Aamy"/>
    <property type="match status" value="1"/>
</dbReference>
<dbReference type="Gene3D" id="3.20.20.80">
    <property type="entry name" value="Glycosidases"/>
    <property type="match status" value="4"/>
</dbReference>
<organism evidence="2 3">
    <name type="scientific">Citrifermentans bremense</name>
    <dbReference type="NCBI Taxonomy" id="60035"/>
    <lineage>
        <taxon>Bacteria</taxon>
        <taxon>Pseudomonadati</taxon>
        <taxon>Thermodesulfobacteriota</taxon>
        <taxon>Desulfuromonadia</taxon>
        <taxon>Geobacterales</taxon>
        <taxon>Geobacteraceae</taxon>
        <taxon>Citrifermentans</taxon>
    </lineage>
</organism>
<proteinExistence type="predicted"/>
<dbReference type="InterPro" id="IPR017853">
    <property type="entry name" value="GH"/>
</dbReference>
<keyword evidence="3" id="KW-1185">Reference proteome</keyword>
<evidence type="ECO:0000313" key="2">
    <source>
        <dbReference type="EMBL" id="BCG45369.1"/>
    </source>
</evidence>
<dbReference type="PANTHER" id="PTHR10357">
    <property type="entry name" value="ALPHA-AMYLASE FAMILY MEMBER"/>
    <property type="match status" value="1"/>
</dbReference>
<dbReference type="NCBIfam" id="TIGR02401">
    <property type="entry name" value="trehalose_TreY"/>
    <property type="match status" value="1"/>
</dbReference>
<accession>A0A6S6LV35</accession>
<name>A0A6S6LV35_9BACT</name>
<dbReference type="EMBL" id="AP023213">
    <property type="protein sequence ID" value="BCG45369.1"/>
    <property type="molecule type" value="Genomic_DNA"/>
</dbReference>
<dbReference type="AlphaFoldDB" id="A0A6S6LV35"/>
<sequence>MAENHKPAARIPTATYRLQFNYGFTFADATRIIGYLDDLGISDVYASSYLAAKEGSVHGYDVVNQTVLNREVGDEESYLTMVEELKRHGMGHILDFVPNHMCIESGENLWWMDVLENGMSSPYARFFDIDWEPVKKELTGKVLLPLLGDQYGKVLEGGGLQLFFKEGAFYVQVYALQIPLEPGSYLQLLQHRLDALKEKFPPEAAPLEELLSIETALQHLPLATEQDPEKMGERHREKEIIKKRLWQLCQESPEVAAFIADNVKSFNGSKGDPRSFDLMDKLLRDQVYRLSYWRVATEEINYRRFFDINGLAAIRMEDQAVYDLTHTLLFRLIREGKVTGVRIDHVDGLYDPVSYLQNLQKSSYFQLRQADEPIPSNNGEEQKEALEKEYNAILETDPCYKPFYAVVEKILMKGELLPDQWPVFGTTGYDFLNSVNGIFVDTEKSKQMDRLYDRFVKWGGDFPDLVYEKKKLVMQVSLSGEGNMLAHQLNNIAEQDRLTRDFTLNSLARAISEVIACFPVYRTYANSASVRDKDVQYIEAAVSKAKRRNPAISGSVFDFVRDVLLLKSPERASEDDRRAWFYFAMRFQQITGPVMAKGLEDTAFYVYNRLVSLNDVGGMPGKFGTTLEAFHGQNLDRNKTFPHAMIATATHDSKRGEDVRTRIDALSEIPELWQKAVVRWNRFNKGKTTTIENQPVPDRNEEYLLYQILLGVWPAGEMDQEAYEGLKGRVRDYMVKAIREAKVNTSWVSPNSAHEEGVTSFVDRVLEPGPGNVFLREFLPLQRRLARCGIFSSLSQTFLKMVSPGVPDFYQGTELFEFTLVDPDNRRQVDYGKRMEALAGLKAREAEVGPQALWRELMEKAEDGRIKLYLIYRVLNYRRNNRGPFEGGEYLPLEAKGARQRHVCAFARKGKDKTVIAVAARLVATLVPAEVSLPLGEEAWQDTVLALPEGCGGRFRNVINGEELEAQEHEGEKVIRLSQLFGEVSVALLESTSTSA</sequence>
<dbReference type="Pfam" id="PF00128">
    <property type="entry name" value="Alpha-amylase"/>
    <property type="match status" value="1"/>
</dbReference>
<dbReference type="GO" id="GO:0005992">
    <property type="term" value="P:trehalose biosynthetic process"/>
    <property type="evidence" value="ECO:0007669"/>
    <property type="project" value="TreeGrafter"/>
</dbReference>
<gene>
    <name evidence="2" type="ORF">GEOBRER4_n0123</name>
</gene>
<dbReference type="GO" id="GO:0030980">
    <property type="term" value="P:alpha-glucan catabolic process"/>
    <property type="evidence" value="ECO:0007669"/>
    <property type="project" value="TreeGrafter"/>
</dbReference>
<evidence type="ECO:0000259" key="1">
    <source>
        <dbReference type="SMART" id="SM00642"/>
    </source>
</evidence>
<dbReference type="Proteomes" id="UP000515472">
    <property type="component" value="Chromosome"/>
</dbReference>
<dbReference type="SUPFAM" id="SSF51445">
    <property type="entry name" value="(Trans)glycosidases"/>
    <property type="match status" value="1"/>
</dbReference>
<dbReference type="RefSeq" id="WP_185243797.1">
    <property type="nucleotide sequence ID" value="NZ_AP023213.1"/>
</dbReference>
<dbReference type="InterPro" id="IPR012767">
    <property type="entry name" value="Trehalose_TreY"/>
</dbReference>
<reference evidence="2 3" key="1">
    <citation type="submission" date="2020-06" db="EMBL/GenBank/DDBJ databases">
        <title>Interaction of electrochemicaly active bacteria, Geobacter bremensis R4 on different carbon anode.</title>
        <authorList>
            <person name="Meng L."/>
            <person name="Yoshida N."/>
        </authorList>
    </citation>
    <scope>NUCLEOTIDE SEQUENCE [LARGE SCALE GENOMIC DNA]</scope>
    <source>
        <strain evidence="2 3">R4</strain>
    </source>
</reference>
<dbReference type="PANTHER" id="PTHR10357:SF216">
    <property type="entry name" value="MALTOOLIGOSYL TREHALOSE SYNTHASE-RELATED"/>
    <property type="match status" value="1"/>
</dbReference>
<dbReference type="NCBIfam" id="NF011087">
    <property type="entry name" value="PRK14511.1-5"/>
    <property type="match status" value="1"/>
</dbReference>
<feature type="domain" description="Glycosyl hydrolase family 13 catalytic" evidence="1">
    <location>
        <begin position="13"/>
        <end position="552"/>
    </location>
</feature>
<dbReference type="CDD" id="cd11336">
    <property type="entry name" value="AmyAc_MTSase"/>
    <property type="match status" value="1"/>
</dbReference>